<dbReference type="InterPro" id="IPR000156">
    <property type="entry name" value="Ran_bind_dom"/>
</dbReference>
<dbReference type="AlphaFoldDB" id="A0A9N9NM17"/>
<dbReference type="Pfam" id="PF00638">
    <property type="entry name" value="Ran_BP1"/>
    <property type="match status" value="1"/>
</dbReference>
<dbReference type="InterPro" id="IPR011993">
    <property type="entry name" value="PH-like_dom_sf"/>
</dbReference>
<feature type="non-terminal residue" evidence="4">
    <location>
        <position position="1"/>
    </location>
</feature>
<dbReference type="PANTHER" id="PTHR23138">
    <property type="entry name" value="RAN BINDING PROTEIN"/>
    <property type="match status" value="1"/>
</dbReference>
<dbReference type="Proteomes" id="UP000789342">
    <property type="component" value="Unassembled WGS sequence"/>
</dbReference>
<dbReference type="EMBL" id="CAJVPV010032026">
    <property type="protein sequence ID" value="CAG8744081.1"/>
    <property type="molecule type" value="Genomic_DNA"/>
</dbReference>
<evidence type="ECO:0000313" key="4">
    <source>
        <dbReference type="EMBL" id="CAG8744081.1"/>
    </source>
</evidence>
<dbReference type="OrthoDB" id="185618at2759"/>
<comment type="subcellular location">
    <subcellularLocation>
        <location evidence="1">Nucleus</location>
    </subcellularLocation>
</comment>
<gene>
    <name evidence="4" type="ORF">AMORRO_LOCUS14920</name>
</gene>
<dbReference type="SUPFAM" id="SSF50729">
    <property type="entry name" value="PH domain-like"/>
    <property type="match status" value="1"/>
</dbReference>
<organism evidence="4 5">
    <name type="scientific">Acaulospora morrowiae</name>
    <dbReference type="NCBI Taxonomy" id="94023"/>
    <lineage>
        <taxon>Eukaryota</taxon>
        <taxon>Fungi</taxon>
        <taxon>Fungi incertae sedis</taxon>
        <taxon>Mucoromycota</taxon>
        <taxon>Glomeromycotina</taxon>
        <taxon>Glomeromycetes</taxon>
        <taxon>Diversisporales</taxon>
        <taxon>Acaulosporaceae</taxon>
        <taxon>Acaulospora</taxon>
    </lineage>
</organism>
<keyword evidence="2" id="KW-0539">Nucleus</keyword>
<accession>A0A9N9NM17</accession>
<name>A0A9N9NM17_9GLOM</name>
<evidence type="ECO:0000259" key="3">
    <source>
        <dbReference type="PROSITE" id="PS50196"/>
    </source>
</evidence>
<evidence type="ECO:0000256" key="2">
    <source>
        <dbReference type="ARBA" id="ARBA00023242"/>
    </source>
</evidence>
<comment type="caution">
    <text evidence="4">The sequence shown here is derived from an EMBL/GenBank/DDBJ whole genome shotgun (WGS) entry which is preliminary data.</text>
</comment>
<dbReference type="PANTHER" id="PTHR23138:SF142">
    <property type="entry name" value="RAN-BINDING PROTEIN 3B-RELATED"/>
    <property type="match status" value="1"/>
</dbReference>
<dbReference type="PROSITE" id="PS50196">
    <property type="entry name" value="RANBD1"/>
    <property type="match status" value="1"/>
</dbReference>
<evidence type="ECO:0000313" key="5">
    <source>
        <dbReference type="Proteomes" id="UP000789342"/>
    </source>
</evidence>
<feature type="non-terminal residue" evidence="4">
    <location>
        <position position="197"/>
    </location>
</feature>
<dbReference type="InterPro" id="IPR045255">
    <property type="entry name" value="RanBP1-like"/>
</dbReference>
<dbReference type="SMART" id="SM00160">
    <property type="entry name" value="RanBD"/>
    <property type="match status" value="1"/>
</dbReference>
<sequence length="197" mass="23007">IHKHWRFIDREIWSSATSIFDNTLYNEDENDRESDTEDGISFGMGTKFLLQENEENEITRYLVRAKLYCMDRKQQWKEQGVEISKLNFQKNYEKSSRLVMRIDGVLRVILNVALFHGMNVERSQEKFIRLFAFEENNSTPVQFTIKLPNPNAANDIQSYNGCNTASHPTDIFSSNRCRGLSCLSKKKKIIIIKDIAE</sequence>
<feature type="domain" description="RanBD1" evidence="3">
    <location>
        <begin position="50"/>
        <end position="121"/>
    </location>
</feature>
<reference evidence="4" key="1">
    <citation type="submission" date="2021-06" db="EMBL/GenBank/DDBJ databases">
        <authorList>
            <person name="Kallberg Y."/>
            <person name="Tangrot J."/>
            <person name="Rosling A."/>
        </authorList>
    </citation>
    <scope>NUCLEOTIDE SEQUENCE</scope>
    <source>
        <strain evidence="4">CL551</strain>
    </source>
</reference>
<dbReference type="GO" id="GO:0005634">
    <property type="term" value="C:nucleus"/>
    <property type="evidence" value="ECO:0007669"/>
    <property type="project" value="UniProtKB-SubCell"/>
</dbReference>
<protein>
    <submittedName>
        <fullName evidence="4">14773_t:CDS:1</fullName>
    </submittedName>
</protein>
<proteinExistence type="predicted"/>
<dbReference type="Gene3D" id="2.30.29.30">
    <property type="entry name" value="Pleckstrin-homology domain (PH domain)/Phosphotyrosine-binding domain (PTB)"/>
    <property type="match status" value="1"/>
</dbReference>
<keyword evidence="5" id="KW-1185">Reference proteome</keyword>
<evidence type="ECO:0000256" key="1">
    <source>
        <dbReference type="ARBA" id="ARBA00004123"/>
    </source>
</evidence>